<comment type="similarity">
    <text evidence="3 12">Belongs to the peptidase M14 family.</text>
</comment>
<dbReference type="SMART" id="SM00631">
    <property type="entry name" value="Zn_pept"/>
    <property type="match status" value="1"/>
</dbReference>
<dbReference type="Proteomes" id="UP001628179">
    <property type="component" value="Unassembled WGS sequence"/>
</dbReference>
<keyword evidence="16" id="KW-1185">Reference proteome</keyword>
<dbReference type="PANTHER" id="PTHR11705:SF147">
    <property type="entry name" value="INACTIVE METALLOCARBOXYPEPTIDASE ECM14"/>
    <property type="match status" value="1"/>
</dbReference>
<dbReference type="EMBL" id="BAAFSV010000002">
    <property type="protein sequence ID" value="GAB1314306.1"/>
    <property type="molecule type" value="Genomic_DNA"/>
</dbReference>
<evidence type="ECO:0000256" key="7">
    <source>
        <dbReference type="ARBA" id="ARBA00022833"/>
    </source>
</evidence>
<evidence type="ECO:0000256" key="9">
    <source>
        <dbReference type="ARBA" id="ARBA00025210"/>
    </source>
</evidence>
<feature type="domain" description="Peptidase M14" evidence="14">
    <location>
        <begin position="190"/>
        <end position="509"/>
    </location>
</feature>
<evidence type="ECO:0000313" key="16">
    <source>
        <dbReference type="Proteomes" id="UP001628179"/>
    </source>
</evidence>
<keyword evidence="5" id="KW-0479">Metal-binding</keyword>
<dbReference type="PRINTS" id="PR00765">
    <property type="entry name" value="CRBOXYPTASEA"/>
</dbReference>
<comment type="caution">
    <text evidence="12">Lacks conserved residue(s) required for the propagation of feature annotation.</text>
</comment>
<evidence type="ECO:0000256" key="11">
    <source>
        <dbReference type="ARBA" id="ARBA00026213"/>
    </source>
</evidence>
<dbReference type="PANTHER" id="PTHR11705">
    <property type="entry name" value="PROTEASE FAMILY M14 CARBOXYPEPTIDASE A,B"/>
    <property type="match status" value="1"/>
</dbReference>
<name>A0ABQ0G996_9PEZI</name>
<protein>
    <recommendedName>
        <fullName evidence="10">Inactive metallocarboxypeptidase ECM14</fullName>
    </recommendedName>
    <alternativeName>
        <fullName evidence="11">Inactive metallocarboxypeptidase ecm14</fullName>
    </alternativeName>
</protein>
<reference evidence="15 16" key="1">
    <citation type="submission" date="2024-09" db="EMBL/GenBank/DDBJ databases">
        <title>Itraconazole resistance in Madurella fahalii resulting from another homologue of gene encoding cytochrome P450 14-alpha sterol demethylase (CYP51).</title>
        <authorList>
            <person name="Yoshioka I."/>
            <person name="Fahal A.H."/>
            <person name="Kaneko S."/>
            <person name="Yaguchi T."/>
        </authorList>
    </citation>
    <scope>NUCLEOTIDE SEQUENCE [LARGE SCALE GENOMIC DNA]</scope>
    <source>
        <strain evidence="15 16">IFM 68171</strain>
    </source>
</reference>
<comment type="caution">
    <text evidence="15">The sequence shown here is derived from an EMBL/GenBank/DDBJ whole genome shotgun (WGS) entry which is preliminary data.</text>
</comment>
<sequence length="538" mass="60578">MRLPTWKLIALPVALAFFFAFPAVDAARLQPSFEGDGRPDCAGHGYPFLKWLRDSAVEVIFGKPSVRAKSSGPDAVLQSLYRNDIVVRFNVTTSEEESALATAAQQMFLDVWAFTPEYVDVRINKDDVAPLLTLLPNSLQPSVLIPDVAAAVWRAYPSTAAEKPQFESSMADTRKMRTTLDGMGNVFFSNYQRLPVITSWMRLLEAMFPSITQMITIGKSYEGRDIHAMRVSAQGDGSQIKRPRQTILITGGLHGREWITTSTVSYLLWSVITLYEKEPMITRLLQRFDIVFIPALNPDGYEYTWQTNRLWRKSRQQTKLRFCRGLDLDHAFGYAWDAAQHQTDPCSESYGGEQPFQAVEASELAKWAKNETENGAKFVAFLDLHSYSQQILFPYAYTCSVDPPNLENLEELAIGLAKAIRLSSGETYSAMSACEGAVARTDSAGDILPRIEAGGGSAIDWFYHELHTRYSYQIKLRDTGSYGFLLPSENIVPTGEETLNALKYLGDYLLGNNGIEKYPIQPSSEEWRELKRRKEWEG</sequence>
<dbReference type="Gene3D" id="3.40.630.10">
    <property type="entry name" value="Zn peptidases"/>
    <property type="match status" value="1"/>
</dbReference>
<comment type="subcellular location">
    <subcellularLocation>
        <location evidence="2">Secreted</location>
    </subcellularLocation>
</comment>
<evidence type="ECO:0000256" key="10">
    <source>
        <dbReference type="ARBA" id="ARBA00026187"/>
    </source>
</evidence>
<proteinExistence type="inferred from homology"/>
<comment type="function">
    <text evidence="9">Inactive carboxypeptidase that may play a role in cell wall organization and biogenesis.</text>
</comment>
<dbReference type="Pfam" id="PF00246">
    <property type="entry name" value="Peptidase_M14"/>
    <property type="match status" value="1"/>
</dbReference>
<evidence type="ECO:0000256" key="4">
    <source>
        <dbReference type="ARBA" id="ARBA00022525"/>
    </source>
</evidence>
<dbReference type="GeneID" id="98175259"/>
<dbReference type="InterPro" id="IPR000834">
    <property type="entry name" value="Peptidase_M14"/>
</dbReference>
<evidence type="ECO:0000256" key="8">
    <source>
        <dbReference type="ARBA" id="ARBA00023157"/>
    </source>
</evidence>
<evidence type="ECO:0000256" key="6">
    <source>
        <dbReference type="ARBA" id="ARBA00022729"/>
    </source>
</evidence>
<feature type="signal peptide" evidence="13">
    <location>
        <begin position="1"/>
        <end position="26"/>
    </location>
</feature>
<evidence type="ECO:0000256" key="5">
    <source>
        <dbReference type="ARBA" id="ARBA00022723"/>
    </source>
</evidence>
<evidence type="ECO:0000256" key="3">
    <source>
        <dbReference type="ARBA" id="ARBA00005988"/>
    </source>
</evidence>
<dbReference type="CDD" id="cd03860">
    <property type="entry name" value="M14_CP_A-B_like"/>
    <property type="match status" value="1"/>
</dbReference>
<accession>A0ABQ0G996</accession>
<gene>
    <name evidence="15" type="primary">ECM14</name>
    <name evidence="15" type="ORF">MFIFM68171_04516</name>
</gene>
<organism evidence="15 16">
    <name type="scientific">Madurella fahalii</name>
    <dbReference type="NCBI Taxonomy" id="1157608"/>
    <lineage>
        <taxon>Eukaryota</taxon>
        <taxon>Fungi</taxon>
        <taxon>Dikarya</taxon>
        <taxon>Ascomycota</taxon>
        <taxon>Pezizomycotina</taxon>
        <taxon>Sordariomycetes</taxon>
        <taxon>Sordariomycetidae</taxon>
        <taxon>Sordariales</taxon>
        <taxon>Sordariales incertae sedis</taxon>
        <taxon>Madurella</taxon>
    </lineage>
</organism>
<evidence type="ECO:0000313" key="15">
    <source>
        <dbReference type="EMBL" id="GAB1314306.1"/>
    </source>
</evidence>
<keyword evidence="7" id="KW-0862">Zinc</keyword>
<evidence type="ECO:0000259" key="14">
    <source>
        <dbReference type="PROSITE" id="PS52035"/>
    </source>
</evidence>
<keyword evidence="6 13" id="KW-0732">Signal</keyword>
<keyword evidence="4" id="KW-0964">Secreted</keyword>
<comment type="cofactor">
    <cofactor evidence="1">
        <name>Zn(2+)</name>
        <dbReference type="ChEBI" id="CHEBI:29105"/>
    </cofactor>
</comment>
<dbReference type="RefSeq" id="XP_070916037.1">
    <property type="nucleotide sequence ID" value="XM_071059936.1"/>
</dbReference>
<evidence type="ECO:0000256" key="2">
    <source>
        <dbReference type="ARBA" id="ARBA00004613"/>
    </source>
</evidence>
<keyword evidence="8" id="KW-1015">Disulfide bond</keyword>
<dbReference type="PROSITE" id="PS52035">
    <property type="entry name" value="PEPTIDASE_M14"/>
    <property type="match status" value="1"/>
</dbReference>
<evidence type="ECO:0000256" key="13">
    <source>
        <dbReference type="SAM" id="SignalP"/>
    </source>
</evidence>
<evidence type="ECO:0000256" key="1">
    <source>
        <dbReference type="ARBA" id="ARBA00001947"/>
    </source>
</evidence>
<feature type="chain" id="PRO_5047125088" description="Inactive metallocarboxypeptidase ECM14" evidence="13">
    <location>
        <begin position="27"/>
        <end position="538"/>
    </location>
</feature>
<dbReference type="SUPFAM" id="SSF53187">
    <property type="entry name" value="Zn-dependent exopeptidases"/>
    <property type="match status" value="1"/>
</dbReference>
<evidence type="ECO:0000256" key="12">
    <source>
        <dbReference type="PROSITE-ProRule" id="PRU01379"/>
    </source>
</evidence>